<evidence type="ECO:0000256" key="1">
    <source>
        <dbReference type="PROSITE-ProRule" id="PRU00371"/>
    </source>
</evidence>
<dbReference type="Proteomes" id="UP001566132">
    <property type="component" value="Unassembled WGS sequence"/>
</dbReference>
<protein>
    <recommendedName>
        <fullName evidence="2">BESS domain-containing protein</fullName>
    </recommendedName>
</protein>
<comment type="caution">
    <text evidence="3">The sequence shown here is derived from an EMBL/GenBank/DDBJ whole genome shotgun (WGS) entry which is preliminary data.</text>
</comment>
<dbReference type="Pfam" id="PF02944">
    <property type="entry name" value="BESS"/>
    <property type="match status" value="1"/>
</dbReference>
<keyword evidence="1" id="KW-0539">Nucleus</keyword>
<accession>A0ABD1E701</accession>
<reference evidence="3 4" key="1">
    <citation type="submission" date="2024-05" db="EMBL/GenBank/DDBJ databases">
        <title>Genetic variation in Jamaican populations of the coffee berry borer (Hypothenemus hampei).</title>
        <authorList>
            <person name="Errbii M."/>
            <person name="Myrie A."/>
        </authorList>
    </citation>
    <scope>NUCLEOTIDE SEQUENCE [LARGE SCALE GENOMIC DNA]</scope>
    <source>
        <strain evidence="3">JA-Hopewell-2020-01-JO</strain>
        <tissue evidence="3">Whole body</tissue>
    </source>
</reference>
<dbReference type="PROSITE" id="PS51031">
    <property type="entry name" value="BESS"/>
    <property type="match status" value="1"/>
</dbReference>
<proteinExistence type="predicted"/>
<keyword evidence="4" id="KW-1185">Reference proteome</keyword>
<dbReference type="GO" id="GO:0005634">
    <property type="term" value="C:nucleus"/>
    <property type="evidence" value="ECO:0007669"/>
    <property type="project" value="UniProtKB-SubCell"/>
</dbReference>
<dbReference type="EMBL" id="JBDJPC010000013">
    <property type="protein sequence ID" value="KAL1488831.1"/>
    <property type="molecule type" value="Genomic_DNA"/>
</dbReference>
<feature type="domain" description="BESS" evidence="2">
    <location>
        <begin position="87"/>
        <end position="126"/>
    </location>
</feature>
<sequence>MLFLAPFIEFEETICNYSQNSYTVDDVSQDTTTNDILLDITDEICNIPQINLTLQCEAIHKNPEKPKNKPTTSNLDETILNIVTRPEDPDEQFMLSSVPILKKLTLRKNMIARMRIQNVGGVAIIRCTNKFRPFYKRWPYQKGIVATARDSAGDV</sequence>
<name>A0ABD1E701_HYPHA</name>
<evidence type="ECO:0000259" key="2">
    <source>
        <dbReference type="PROSITE" id="PS51031"/>
    </source>
</evidence>
<evidence type="ECO:0000313" key="4">
    <source>
        <dbReference type="Proteomes" id="UP001566132"/>
    </source>
</evidence>
<evidence type="ECO:0000313" key="3">
    <source>
        <dbReference type="EMBL" id="KAL1488831.1"/>
    </source>
</evidence>
<dbReference type="AlphaFoldDB" id="A0ABD1E701"/>
<gene>
    <name evidence="3" type="ORF">ABEB36_014626</name>
</gene>
<organism evidence="3 4">
    <name type="scientific">Hypothenemus hampei</name>
    <name type="common">Coffee berry borer</name>
    <dbReference type="NCBI Taxonomy" id="57062"/>
    <lineage>
        <taxon>Eukaryota</taxon>
        <taxon>Metazoa</taxon>
        <taxon>Ecdysozoa</taxon>
        <taxon>Arthropoda</taxon>
        <taxon>Hexapoda</taxon>
        <taxon>Insecta</taxon>
        <taxon>Pterygota</taxon>
        <taxon>Neoptera</taxon>
        <taxon>Endopterygota</taxon>
        <taxon>Coleoptera</taxon>
        <taxon>Polyphaga</taxon>
        <taxon>Cucujiformia</taxon>
        <taxon>Curculionidae</taxon>
        <taxon>Scolytinae</taxon>
        <taxon>Hypothenemus</taxon>
    </lineage>
</organism>
<comment type="subcellular location">
    <subcellularLocation>
        <location evidence="1">Nucleus</location>
    </subcellularLocation>
</comment>
<dbReference type="InterPro" id="IPR004210">
    <property type="entry name" value="BESS_motif"/>
</dbReference>